<sequence>MATGILEVELIDAKGLGGTDIIGDIDPYVLIQYKGQEHKSTVAKGDNPVWNEKFLFNAQYPVTGDGYKIILKVWDKDTLSSDDYIGQATIYIKDLLAQGVESGTAQLPPNKYSVVGEDLTYLGEVEVGVIFTRKDGEVHLNDRQFGGWRQSGFS</sequence>
<dbReference type="Proteomes" id="UP001652623">
    <property type="component" value="Chromosome 8"/>
</dbReference>
<keyword evidence="4" id="KW-1185">Reference proteome</keyword>
<evidence type="ECO:0000313" key="4">
    <source>
        <dbReference type="Proteomes" id="UP001652623"/>
    </source>
</evidence>
<dbReference type="KEGG" id="zju:107413451"/>
<keyword evidence="1" id="KW-0479">Metal-binding</keyword>
<organism evidence="4 5">
    <name type="scientific">Ziziphus jujuba</name>
    <name type="common">Chinese jujube</name>
    <name type="synonym">Ziziphus sativa</name>
    <dbReference type="NCBI Taxonomy" id="326968"/>
    <lineage>
        <taxon>Eukaryota</taxon>
        <taxon>Viridiplantae</taxon>
        <taxon>Streptophyta</taxon>
        <taxon>Embryophyta</taxon>
        <taxon>Tracheophyta</taxon>
        <taxon>Spermatophyta</taxon>
        <taxon>Magnoliopsida</taxon>
        <taxon>eudicotyledons</taxon>
        <taxon>Gunneridae</taxon>
        <taxon>Pentapetalae</taxon>
        <taxon>rosids</taxon>
        <taxon>fabids</taxon>
        <taxon>Rosales</taxon>
        <taxon>Rhamnaceae</taxon>
        <taxon>Paliureae</taxon>
        <taxon>Ziziphus</taxon>
    </lineage>
</organism>
<dbReference type="PANTHER" id="PTHR46502:SF15">
    <property type="entry name" value="16 KDA PHLOEM PROTEIN 1"/>
    <property type="match status" value="1"/>
</dbReference>
<name>A0A6P3ZTL2_ZIZJJ</name>
<dbReference type="Gene3D" id="2.60.40.150">
    <property type="entry name" value="C2 domain"/>
    <property type="match status" value="1"/>
</dbReference>
<dbReference type="AlphaFoldDB" id="A0A6P3ZTL2"/>
<gene>
    <name evidence="5" type="primary">LOC107413451</name>
</gene>
<dbReference type="InParanoid" id="A0A6P3ZTL2"/>
<evidence type="ECO:0000256" key="2">
    <source>
        <dbReference type="ARBA" id="ARBA00022837"/>
    </source>
</evidence>
<dbReference type="GeneID" id="107413451"/>
<feature type="domain" description="C2" evidence="3">
    <location>
        <begin position="1"/>
        <end position="105"/>
    </location>
</feature>
<dbReference type="PANTHER" id="PTHR46502">
    <property type="entry name" value="C2 DOMAIN-CONTAINING"/>
    <property type="match status" value="1"/>
</dbReference>
<accession>A0A6P3ZTL2</accession>
<dbReference type="PROSITE" id="PS50004">
    <property type="entry name" value="C2"/>
    <property type="match status" value="1"/>
</dbReference>
<dbReference type="InterPro" id="IPR000008">
    <property type="entry name" value="C2_dom"/>
</dbReference>
<dbReference type="PRINTS" id="PR00360">
    <property type="entry name" value="C2DOMAIN"/>
</dbReference>
<evidence type="ECO:0000259" key="3">
    <source>
        <dbReference type="PROSITE" id="PS50004"/>
    </source>
</evidence>
<evidence type="ECO:0000256" key="1">
    <source>
        <dbReference type="ARBA" id="ARBA00022723"/>
    </source>
</evidence>
<dbReference type="SMART" id="SM00239">
    <property type="entry name" value="C2"/>
    <property type="match status" value="1"/>
</dbReference>
<proteinExistence type="predicted"/>
<dbReference type="InterPro" id="IPR035892">
    <property type="entry name" value="C2_domain_sf"/>
</dbReference>
<dbReference type="SUPFAM" id="SSF49562">
    <property type="entry name" value="C2 domain (Calcium/lipid-binding domain, CaLB)"/>
    <property type="match status" value="1"/>
</dbReference>
<protein>
    <submittedName>
        <fullName evidence="5">16 kDa phloem protein 1</fullName>
    </submittedName>
</protein>
<dbReference type="RefSeq" id="XP_015876890.2">
    <property type="nucleotide sequence ID" value="XM_016021404.4"/>
</dbReference>
<keyword evidence="2" id="KW-0106">Calcium</keyword>
<evidence type="ECO:0000313" key="5">
    <source>
        <dbReference type="RefSeq" id="XP_015876890.2"/>
    </source>
</evidence>
<dbReference type="Pfam" id="PF00168">
    <property type="entry name" value="C2"/>
    <property type="match status" value="1"/>
</dbReference>
<dbReference type="GO" id="GO:0046872">
    <property type="term" value="F:metal ion binding"/>
    <property type="evidence" value="ECO:0007669"/>
    <property type="project" value="UniProtKB-KW"/>
</dbReference>
<reference evidence="5" key="1">
    <citation type="submission" date="2025-08" db="UniProtKB">
        <authorList>
            <consortium name="RefSeq"/>
        </authorList>
    </citation>
    <scope>IDENTIFICATION</scope>
    <source>
        <tissue evidence="5">Seedling</tissue>
    </source>
</reference>
<dbReference type="FunCoup" id="A0A6P3ZTL2">
    <property type="interactions" value="221"/>
</dbReference>